<gene>
    <name evidence="11" type="primary">radA</name>
    <name evidence="15" type="ORF">SAMN05443529_11527</name>
</gene>
<dbReference type="InterPro" id="IPR041166">
    <property type="entry name" value="Rubredoxin_2"/>
</dbReference>
<keyword evidence="1 11" id="KW-0479">Metal-binding</keyword>
<dbReference type="InterPro" id="IPR004504">
    <property type="entry name" value="DNA_repair_RadA"/>
</dbReference>
<keyword evidence="5" id="KW-0378">Hydrolase</keyword>
<dbReference type="PROSITE" id="PS50162">
    <property type="entry name" value="RECA_2"/>
    <property type="match status" value="1"/>
</dbReference>
<dbReference type="GO" id="GO:0000725">
    <property type="term" value="P:recombinational repair"/>
    <property type="evidence" value="ECO:0007669"/>
    <property type="project" value="UniProtKB-UniRule"/>
</dbReference>
<dbReference type="Pfam" id="PF13481">
    <property type="entry name" value="AAA_25"/>
    <property type="match status" value="1"/>
</dbReference>
<evidence type="ECO:0000256" key="5">
    <source>
        <dbReference type="ARBA" id="ARBA00022801"/>
    </source>
</evidence>
<proteinExistence type="inferred from homology"/>
<protein>
    <recommendedName>
        <fullName evidence="11 12">DNA repair protein RadA</fullName>
    </recommendedName>
</protein>
<dbReference type="GO" id="GO:0005524">
    <property type="term" value="F:ATP binding"/>
    <property type="evidence" value="ECO:0007669"/>
    <property type="project" value="UniProtKB-UniRule"/>
</dbReference>
<name>A0A1G8DFX4_9FIRM</name>
<dbReference type="GO" id="GO:0016787">
    <property type="term" value="F:hydrolase activity"/>
    <property type="evidence" value="ECO:0007669"/>
    <property type="project" value="UniProtKB-KW"/>
</dbReference>
<keyword evidence="8 11" id="KW-0346">Stress response</keyword>
<comment type="similarity">
    <text evidence="11 13">Belongs to the RecA family. RadA subfamily.</text>
</comment>
<evidence type="ECO:0000256" key="10">
    <source>
        <dbReference type="ARBA" id="ARBA00023204"/>
    </source>
</evidence>
<dbReference type="Gene3D" id="3.30.230.10">
    <property type="match status" value="1"/>
</dbReference>
<keyword evidence="3 11" id="KW-0227">DNA damage</keyword>
<evidence type="ECO:0000259" key="14">
    <source>
        <dbReference type="PROSITE" id="PS50162"/>
    </source>
</evidence>
<evidence type="ECO:0000256" key="7">
    <source>
        <dbReference type="ARBA" id="ARBA00022840"/>
    </source>
</evidence>
<feature type="short sequence motif" description="RadA KNRFG motif" evidence="11">
    <location>
        <begin position="251"/>
        <end position="255"/>
    </location>
</feature>
<evidence type="ECO:0000256" key="11">
    <source>
        <dbReference type="HAMAP-Rule" id="MF_01498"/>
    </source>
</evidence>
<evidence type="ECO:0000256" key="3">
    <source>
        <dbReference type="ARBA" id="ARBA00022763"/>
    </source>
</evidence>
<reference evidence="16" key="1">
    <citation type="submission" date="2016-10" db="EMBL/GenBank/DDBJ databases">
        <authorList>
            <person name="Varghese N."/>
            <person name="Submissions S."/>
        </authorList>
    </citation>
    <scope>NUCLEOTIDE SEQUENCE [LARGE SCALE GENOMIC DNA]</scope>
    <source>
        <strain evidence="16">DSM 8344</strain>
    </source>
</reference>
<evidence type="ECO:0000256" key="1">
    <source>
        <dbReference type="ARBA" id="ARBA00022723"/>
    </source>
</evidence>
<dbReference type="RefSeq" id="WP_092334025.1">
    <property type="nucleotide sequence ID" value="NZ_FNCP01000015.1"/>
</dbReference>
<keyword evidence="7 11" id="KW-0067">ATP-binding</keyword>
<evidence type="ECO:0000256" key="8">
    <source>
        <dbReference type="ARBA" id="ARBA00023016"/>
    </source>
</evidence>
<keyword evidence="16" id="KW-1185">Reference proteome</keyword>
<dbReference type="InterPro" id="IPR003593">
    <property type="entry name" value="AAA+_ATPase"/>
</dbReference>
<dbReference type="PRINTS" id="PR01874">
    <property type="entry name" value="DNAREPAIRADA"/>
</dbReference>
<dbReference type="HAMAP" id="MF_01498">
    <property type="entry name" value="RadA_bact"/>
    <property type="match status" value="1"/>
</dbReference>
<sequence length="478" mass="53245">MKIKVIYRCSNCGSESLRWLGKCPKCEEWNTLEETVSQPKTMTSPSQRKSAPKRLFEVLAGNSDRIVTGISEFNRVLGGGIVKDSIIILTARPGAGKSTLLLQVADDVANKGYKVLYASAEESDSQIKNRSDRILNGSRSSIWVLSDTSMNHVLASIEELDPDLIIIDSIQTFSLEEHNSRPGSPIQTMECANELLKIAKNNNRPRAVIMVGQMTKDDEIAGLRALEHLVDAVLILNGENGEELRGAWCSKNRFGSTGEIGFFSMTEEGMQSIDNPSEFFMTQRGEGQTVSGCALTVIKEGTRPIIVEVESLVSKSFTPYPSRIAECLRRDQLNTLISILEQRGRISLYDKNVVIKTTGGLQLKEQSVSLAIIMCIVSSVKERAIPNDTVFVADVGLTGELKKVPAIEARIREIDRMGFKRVYIAKNSMRDISKFKNVEIIEKNTLYDVILDLKMKDRVKTETVFQSTEDEGRFFTQE</sequence>
<evidence type="ECO:0000256" key="13">
    <source>
        <dbReference type="RuleBase" id="RU003555"/>
    </source>
</evidence>
<dbReference type="Proteomes" id="UP000198656">
    <property type="component" value="Unassembled WGS sequence"/>
</dbReference>
<dbReference type="InterPro" id="IPR020588">
    <property type="entry name" value="RecA_ATP-bd"/>
</dbReference>
<keyword evidence="4 13" id="KW-0863">Zinc-finger</keyword>
<keyword evidence="10 11" id="KW-0234">DNA repair</keyword>
<dbReference type="InterPro" id="IPR014721">
    <property type="entry name" value="Ribsml_uS5_D2-typ_fold_subgr"/>
</dbReference>
<evidence type="ECO:0000313" key="16">
    <source>
        <dbReference type="Proteomes" id="UP000198656"/>
    </source>
</evidence>
<dbReference type="AlphaFoldDB" id="A0A1G8DFX4"/>
<dbReference type="NCBIfam" id="TIGR00416">
    <property type="entry name" value="sms"/>
    <property type="match status" value="1"/>
</dbReference>
<dbReference type="SUPFAM" id="SSF52540">
    <property type="entry name" value="P-loop containing nucleoside triphosphate hydrolases"/>
    <property type="match status" value="1"/>
</dbReference>
<keyword evidence="9 11" id="KW-0238">DNA-binding</keyword>
<organism evidence="15 16">
    <name type="scientific">Desulfosporosinus hippei DSM 8344</name>
    <dbReference type="NCBI Taxonomy" id="1121419"/>
    <lineage>
        <taxon>Bacteria</taxon>
        <taxon>Bacillati</taxon>
        <taxon>Bacillota</taxon>
        <taxon>Clostridia</taxon>
        <taxon>Eubacteriales</taxon>
        <taxon>Desulfitobacteriaceae</taxon>
        <taxon>Desulfosporosinus</taxon>
    </lineage>
</organism>
<dbReference type="SMART" id="SM00382">
    <property type="entry name" value="AAA"/>
    <property type="match status" value="1"/>
</dbReference>
<evidence type="ECO:0000256" key="4">
    <source>
        <dbReference type="ARBA" id="ARBA00022771"/>
    </source>
</evidence>
<evidence type="ECO:0000256" key="9">
    <source>
        <dbReference type="ARBA" id="ARBA00023125"/>
    </source>
</evidence>
<evidence type="ECO:0000256" key="2">
    <source>
        <dbReference type="ARBA" id="ARBA00022741"/>
    </source>
</evidence>
<comment type="domain">
    <text evidence="11">The middle region has homology to RecA with ATPase motifs including the RadA KNRFG motif, while the C-terminus is homologous to Lon protease.</text>
</comment>
<dbReference type="GO" id="GO:0140664">
    <property type="term" value="F:ATP-dependent DNA damage sensor activity"/>
    <property type="evidence" value="ECO:0007669"/>
    <property type="project" value="InterPro"/>
</dbReference>
<keyword evidence="2 11" id="KW-0547">Nucleotide-binding</keyword>
<dbReference type="OrthoDB" id="9803906at2"/>
<dbReference type="PANTHER" id="PTHR32472:SF10">
    <property type="entry name" value="DNA REPAIR PROTEIN RADA-LIKE PROTEIN"/>
    <property type="match status" value="1"/>
</dbReference>
<dbReference type="GO" id="GO:0008270">
    <property type="term" value="F:zinc ion binding"/>
    <property type="evidence" value="ECO:0007669"/>
    <property type="project" value="UniProtKB-KW"/>
</dbReference>
<dbReference type="EMBL" id="FNCP01000015">
    <property type="protein sequence ID" value="SDH56615.1"/>
    <property type="molecule type" value="Genomic_DNA"/>
</dbReference>
<dbReference type="GO" id="GO:0003684">
    <property type="term" value="F:damaged DNA binding"/>
    <property type="evidence" value="ECO:0007669"/>
    <property type="project" value="InterPro"/>
</dbReference>
<dbReference type="Pfam" id="PF18073">
    <property type="entry name" value="Zn_ribbon_LapB"/>
    <property type="match status" value="1"/>
</dbReference>
<feature type="binding site" evidence="11">
    <location>
        <begin position="91"/>
        <end position="98"/>
    </location>
    <ligand>
        <name>ATP</name>
        <dbReference type="ChEBI" id="CHEBI:30616"/>
    </ligand>
</feature>
<dbReference type="SUPFAM" id="SSF54211">
    <property type="entry name" value="Ribosomal protein S5 domain 2-like"/>
    <property type="match status" value="1"/>
</dbReference>
<dbReference type="Gene3D" id="3.40.50.300">
    <property type="entry name" value="P-loop containing nucleotide triphosphate hydrolases"/>
    <property type="match status" value="1"/>
</dbReference>
<comment type="function">
    <text evidence="11">Plays a role in repairing double-strand DNA breaks, probably involving stabilizing or processing branched DNA or blocked replication forks.</text>
</comment>
<feature type="domain" description="RecA family profile 1" evidence="14">
    <location>
        <begin position="62"/>
        <end position="214"/>
    </location>
</feature>
<feature type="region of interest" description="Lon-protease-like" evidence="11">
    <location>
        <begin position="352"/>
        <end position="478"/>
    </location>
</feature>
<evidence type="ECO:0000313" key="15">
    <source>
        <dbReference type="EMBL" id="SDH56615.1"/>
    </source>
</evidence>
<dbReference type="InterPro" id="IPR027417">
    <property type="entry name" value="P-loop_NTPase"/>
</dbReference>
<accession>A0A1G8DFX4</accession>
<keyword evidence="6 13" id="KW-0862">Zinc</keyword>
<evidence type="ECO:0000256" key="12">
    <source>
        <dbReference type="NCBIfam" id="TIGR00416"/>
    </source>
</evidence>
<dbReference type="STRING" id="1121419.SAMN05443529_11527"/>
<evidence type="ECO:0000256" key="6">
    <source>
        <dbReference type="ARBA" id="ARBA00022833"/>
    </source>
</evidence>
<dbReference type="PANTHER" id="PTHR32472">
    <property type="entry name" value="DNA REPAIR PROTEIN RADA"/>
    <property type="match status" value="1"/>
</dbReference>
<dbReference type="InterPro" id="IPR020568">
    <property type="entry name" value="Ribosomal_Su5_D2-typ_SF"/>
</dbReference>
<comment type="function">
    <text evidence="13">DNA-dependent ATPase involved in processing of recombination intermediates, plays a role in repairing DNA breaks. Stimulates the branch migration of RecA-mediated strand transfer reactions, allowing the 3' invading strand to extend heteroduplex DNA faster. Binds ssDNA in the presence of ADP but not other nucleotides, has ATPase activity that is stimulated by ssDNA and various branched DNA structures, but inhibited by SSB. Does not have RecA's homology-searching function.</text>
</comment>